<comment type="caution">
    <text evidence="7">The sequence shown here is derived from an EMBL/GenBank/DDBJ whole genome shotgun (WGS) entry which is preliminary data.</text>
</comment>
<feature type="transmembrane region" description="Helical" evidence="5">
    <location>
        <begin position="249"/>
        <end position="273"/>
    </location>
</feature>
<feature type="transmembrane region" description="Helical" evidence="5">
    <location>
        <begin position="202"/>
        <end position="229"/>
    </location>
</feature>
<organism evidence="7 8">
    <name type="scientific">Heyndrickxia camelliae</name>
    <dbReference type="NCBI Taxonomy" id="1707093"/>
    <lineage>
        <taxon>Bacteria</taxon>
        <taxon>Bacillati</taxon>
        <taxon>Bacillota</taxon>
        <taxon>Bacilli</taxon>
        <taxon>Bacillales</taxon>
        <taxon>Bacillaceae</taxon>
        <taxon>Heyndrickxia</taxon>
    </lineage>
</organism>
<feature type="transmembrane region" description="Helical" evidence="5">
    <location>
        <begin position="381"/>
        <end position="398"/>
    </location>
</feature>
<keyword evidence="2 5" id="KW-0812">Transmembrane</keyword>
<evidence type="ECO:0000256" key="1">
    <source>
        <dbReference type="ARBA" id="ARBA00004141"/>
    </source>
</evidence>
<feature type="transmembrane region" description="Helical" evidence="5">
    <location>
        <begin position="136"/>
        <end position="157"/>
    </location>
</feature>
<feature type="transmembrane region" description="Helical" evidence="5">
    <location>
        <begin position="39"/>
        <end position="61"/>
    </location>
</feature>
<gene>
    <name evidence="7" type="ORF">CWO92_07520</name>
</gene>
<dbReference type="Proteomes" id="UP000233440">
    <property type="component" value="Unassembled WGS sequence"/>
</dbReference>
<evidence type="ECO:0000313" key="7">
    <source>
        <dbReference type="EMBL" id="PKR85553.1"/>
    </source>
</evidence>
<feature type="transmembrane region" description="Helical" evidence="5">
    <location>
        <begin position="169"/>
        <end position="190"/>
    </location>
</feature>
<accession>A0A2N3LLZ9</accession>
<evidence type="ECO:0000259" key="6">
    <source>
        <dbReference type="Pfam" id="PF04932"/>
    </source>
</evidence>
<reference evidence="7 8" key="1">
    <citation type="submission" date="2017-11" db="EMBL/GenBank/DDBJ databases">
        <title>Bacillus camelliae sp. nov., isolated from pu'er tea.</title>
        <authorList>
            <person name="Niu L."/>
        </authorList>
    </citation>
    <scope>NUCLEOTIDE SEQUENCE [LARGE SCALE GENOMIC DNA]</scope>
    <source>
        <strain evidence="7 8">7578-1</strain>
    </source>
</reference>
<feature type="domain" description="O-antigen ligase-related" evidence="6">
    <location>
        <begin position="202"/>
        <end position="359"/>
    </location>
</feature>
<comment type="subcellular location">
    <subcellularLocation>
        <location evidence="1">Membrane</location>
        <topology evidence="1">Multi-pass membrane protein</topology>
    </subcellularLocation>
</comment>
<keyword evidence="4 5" id="KW-0472">Membrane</keyword>
<dbReference type="PANTHER" id="PTHR37422:SF13">
    <property type="entry name" value="LIPOPOLYSACCHARIDE BIOSYNTHESIS PROTEIN PA4999-RELATED"/>
    <property type="match status" value="1"/>
</dbReference>
<dbReference type="GO" id="GO:0016020">
    <property type="term" value="C:membrane"/>
    <property type="evidence" value="ECO:0007669"/>
    <property type="project" value="UniProtKB-SubCell"/>
</dbReference>
<keyword evidence="8" id="KW-1185">Reference proteome</keyword>
<dbReference type="PANTHER" id="PTHR37422">
    <property type="entry name" value="TEICHURONIC ACID BIOSYNTHESIS PROTEIN TUAE"/>
    <property type="match status" value="1"/>
</dbReference>
<protein>
    <recommendedName>
        <fullName evidence="6">O-antigen ligase-related domain-containing protein</fullName>
    </recommendedName>
</protein>
<dbReference type="EMBL" id="PIQO01000004">
    <property type="protein sequence ID" value="PKR85553.1"/>
    <property type="molecule type" value="Genomic_DNA"/>
</dbReference>
<feature type="transmembrane region" description="Helical" evidence="5">
    <location>
        <begin position="107"/>
        <end position="124"/>
    </location>
</feature>
<dbReference type="InterPro" id="IPR007016">
    <property type="entry name" value="O-antigen_ligase-rel_domated"/>
</dbReference>
<evidence type="ECO:0000313" key="8">
    <source>
        <dbReference type="Proteomes" id="UP000233440"/>
    </source>
</evidence>
<dbReference type="OrthoDB" id="5143502at2"/>
<feature type="transmembrane region" description="Helical" evidence="5">
    <location>
        <begin position="350"/>
        <end position="369"/>
    </location>
</feature>
<dbReference type="InterPro" id="IPR051533">
    <property type="entry name" value="WaaL-like"/>
</dbReference>
<evidence type="ECO:0000256" key="2">
    <source>
        <dbReference type="ARBA" id="ARBA00022692"/>
    </source>
</evidence>
<evidence type="ECO:0000256" key="5">
    <source>
        <dbReference type="SAM" id="Phobius"/>
    </source>
</evidence>
<keyword evidence="3 5" id="KW-1133">Transmembrane helix</keyword>
<proteinExistence type="predicted"/>
<sequence>MVFVKLNDSLVANLNNGRNTHVFNVTLIIMAILLHQSQVLFGINLSFSDIFCFVLILIMMINKEASLPVAPMIFFLIVSIIVLLSAVFFIPSIVMYNPSAISIVNDYLKLVAIFIYFITGYNLVKKRLVIKTIKWFSVSGILIGALGGVFTLFHIHFFTNLLYFDSTRFRGLMIDPNYFSVLQISAFVYFSRSEMKMRYKVAAFFLFIFSVLISGSKTGILTFIGYLAFRLCEYIFKKRKKMHVIGGQLIVVGCLLVCIPVVLTSLDFIFQYLSKVVPSFSRIQLLFTDFSGAFSENGSGRTVTWEVALRLIQLSPVIGIGIGTYSNVANELFYENHISHNTFLQLSSEWGLPLAFIFFLYVLTVLWKATTSGGSNNTNSILRDIIIILLLGSLAISLNNARILWLVLGALVSSLERNYSVDNAGDKDVQTILPIYQKEKEYDV</sequence>
<evidence type="ECO:0000256" key="3">
    <source>
        <dbReference type="ARBA" id="ARBA00022989"/>
    </source>
</evidence>
<evidence type="ECO:0000256" key="4">
    <source>
        <dbReference type="ARBA" id="ARBA00023136"/>
    </source>
</evidence>
<name>A0A2N3LLZ9_9BACI</name>
<dbReference type="AlphaFoldDB" id="A0A2N3LLZ9"/>
<feature type="transmembrane region" description="Helical" evidence="5">
    <location>
        <begin position="73"/>
        <end position="95"/>
    </location>
</feature>
<dbReference type="Pfam" id="PF04932">
    <property type="entry name" value="Wzy_C"/>
    <property type="match status" value="1"/>
</dbReference>